<proteinExistence type="predicted"/>
<gene>
    <name evidence="2" type="ORF">ADL12_41600</name>
</gene>
<dbReference type="InterPro" id="IPR025161">
    <property type="entry name" value="IS402-like_dom"/>
</dbReference>
<protein>
    <recommendedName>
        <fullName evidence="1">Insertion element IS402-like domain-containing protein</fullName>
    </recommendedName>
</protein>
<evidence type="ECO:0000313" key="2">
    <source>
        <dbReference type="EMBL" id="KUL22693.1"/>
    </source>
</evidence>
<dbReference type="RefSeq" id="WP_159053464.1">
    <property type="nucleotide sequence ID" value="NZ_LLZG01000394.1"/>
</dbReference>
<comment type="caution">
    <text evidence="2">The sequence shown here is derived from an EMBL/GenBank/DDBJ whole genome shotgun (WGS) entry which is preliminary data.</text>
</comment>
<accession>A0A101J9E0</accession>
<keyword evidence="3" id="KW-1185">Reference proteome</keyword>
<evidence type="ECO:0000313" key="3">
    <source>
        <dbReference type="Proteomes" id="UP000053923"/>
    </source>
</evidence>
<dbReference type="EMBL" id="LLZG01000394">
    <property type="protein sequence ID" value="KUL22693.1"/>
    <property type="molecule type" value="Genomic_DNA"/>
</dbReference>
<dbReference type="InterPro" id="IPR052909">
    <property type="entry name" value="Transposase_6_like"/>
</dbReference>
<dbReference type="Proteomes" id="UP000053923">
    <property type="component" value="Unassembled WGS sequence"/>
</dbReference>
<evidence type="ECO:0000259" key="1">
    <source>
        <dbReference type="Pfam" id="PF13340"/>
    </source>
</evidence>
<dbReference type="PANTHER" id="PTHR46637:SF1">
    <property type="entry name" value="BLL5188 PROTEIN"/>
    <property type="match status" value="1"/>
</dbReference>
<dbReference type="AlphaFoldDB" id="A0A101J9E0"/>
<organism evidence="2 3">
    <name type="scientific">Streptomyces regalis</name>
    <dbReference type="NCBI Taxonomy" id="68262"/>
    <lineage>
        <taxon>Bacteria</taxon>
        <taxon>Bacillati</taxon>
        <taxon>Actinomycetota</taxon>
        <taxon>Actinomycetes</taxon>
        <taxon>Kitasatosporales</taxon>
        <taxon>Streptomycetaceae</taxon>
        <taxon>Streptomyces</taxon>
    </lineage>
</organism>
<reference evidence="3" key="1">
    <citation type="submission" date="2015-10" db="EMBL/GenBank/DDBJ databases">
        <authorList>
            <person name="Ju K.-S."/>
            <person name="Doroghazi J.R."/>
            <person name="Metcalf W.W."/>
        </authorList>
    </citation>
    <scope>NUCLEOTIDE SEQUENCE [LARGE SCALE GENOMIC DNA]</scope>
    <source>
        <strain evidence="3">NRRL 3151</strain>
    </source>
</reference>
<dbReference type="Pfam" id="PF13340">
    <property type="entry name" value="DUF4096"/>
    <property type="match status" value="1"/>
</dbReference>
<sequence length="198" mass="22338">MNSRKLPAPSDSRTAVVRPIHQMQPATAPDAGRFAWLSPTMVWPLASRQLPKPAARPQGGGTQRNDEEAIFAAIVYVLVSRVPWRALPKSFPVSWQNTHRRFTQWSEAGLWERLRDAAHAQWVPEQMRQWAVRLAALADERLDRSAPEPLPARRAEERGGSLKPEIRVHRRGEFTARLFGSSLEEPARPTQLTELCGA</sequence>
<feature type="domain" description="Insertion element IS402-like" evidence="1">
    <location>
        <begin position="43"/>
        <end position="114"/>
    </location>
</feature>
<dbReference type="OrthoDB" id="4338165at2"/>
<dbReference type="PANTHER" id="PTHR46637">
    <property type="entry name" value="TIS1421-TRANSPOSASE PROTEIN A"/>
    <property type="match status" value="1"/>
</dbReference>
<name>A0A101J9E0_9ACTN</name>